<protein>
    <submittedName>
        <fullName evidence="2">Beta-lactamase domain protein</fullName>
    </submittedName>
</protein>
<dbReference type="Proteomes" id="UP000008136">
    <property type="component" value="Chromosome"/>
</dbReference>
<evidence type="ECO:0000259" key="1">
    <source>
        <dbReference type="SMART" id="SM00849"/>
    </source>
</evidence>
<dbReference type="Pfam" id="PF00753">
    <property type="entry name" value="Lactamase_B"/>
    <property type="match status" value="1"/>
</dbReference>
<dbReference type="AlphaFoldDB" id="F2KR84"/>
<dbReference type="RefSeq" id="WP_013683393.1">
    <property type="nucleotide sequence ID" value="NC_015320.1"/>
</dbReference>
<gene>
    <name evidence="2" type="ordered locus">Arcve_0701</name>
</gene>
<dbReference type="PANTHER" id="PTHR42951">
    <property type="entry name" value="METALLO-BETA-LACTAMASE DOMAIN-CONTAINING"/>
    <property type="match status" value="1"/>
</dbReference>
<dbReference type="STRING" id="693661.Arcve_0701"/>
<feature type="domain" description="Metallo-beta-lactamase" evidence="1">
    <location>
        <begin position="18"/>
        <end position="197"/>
    </location>
</feature>
<dbReference type="eggNOG" id="arCOG00504">
    <property type="taxonomic scope" value="Archaea"/>
</dbReference>
<dbReference type="KEGG" id="ave:Arcve_0701"/>
<dbReference type="SMART" id="SM00849">
    <property type="entry name" value="Lactamase_B"/>
    <property type="match status" value="1"/>
</dbReference>
<dbReference type="HOGENOM" id="CLU_030571_5_1_2"/>
<accession>F2KR84</accession>
<dbReference type="Gene3D" id="3.60.15.10">
    <property type="entry name" value="Ribonuclease Z/Hydroxyacylglutathione hydrolase-like"/>
    <property type="match status" value="1"/>
</dbReference>
<dbReference type="InterPro" id="IPR050855">
    <property type="entry name" value="NDM-1-like"/>
</dbReference>
<dbReference type="SUPFAM" id="SSF56281">
    <property type="entry name" value="Metallo-hydrolase/oxidoreductase"/>
    <property type="match status" value="1"/>
</dbReference>
<dbReference type="InterPro" id="IPR036866">
    <property type="entry name" value="RibonucZ/Hydroxyglut_hydro"/>
</dbReference>
<dbReference type="EMBL" id="CP002588">
    <property type="protein sequence ID" value="AEA46721.1"/>
    <property type="molecule type" value="Genomic_DNA"/>
</dbReference>
<evidence type="ECO:0000313" key="2">
    <source>
        <dbReference type="EMBL" id="AEA46721.1"/>
    </source>
</evidence>
<reference evidence="2 3" key="1">
    <citation type="submission" date="2011-03" db="EMBL/GenBank/DDBJ databases">
        <title>The complete genome of Archaeoglobus veneficus SNP6.</title>
        <authorList>
            <consortium name="US DOE Joint Genome Institute (JGI-PGF)"/>
            <person name="Lucas S."/>
            <person name="Copeland A."/>
            <person name="Lapidus A."/>
            <person name="Bruce D."/>
            <person name="Goodwin L."/>
            <person name="Pitluck S."/>
            <person name="Kyrpides N."/>
            <person name="Mavromatis K."/>
            <person name="Pagani I."/>
            <person name="Ivanova N."/>
            <person name="Mikhailova N."/>
            <person name="Lu M."/>
            <person name="Detter J.C."/>
            <person name="Tapia R."/>
            <person name="Han C."/>
            <person name="Land M."/>
            <person name="Hauser L."/>
            <person name="Markowitz V."/>
            <person name="Cheng J.-F."/>
            <person name="Hugenholtz P."/>
            <person name="Woyke T."/>
            <person name="Wu D."/>
            <person name="Spring S."/>
            <person name="Brambilla E."/>
            <person name="Klenk H.-P."/>
            <person name="Eisen J.A."/>
        </authorList>
    </citation>
    <scope>NUCLEOTIDE SEQUENCE [LARGE SCALE GENOMIC DNA]</scope>
    <source>
        <strain>SNP6</strain>
    </source>
</reference>
<sequence>MYTRIGQDLYQIKPGKLSSHCYLILSEKNILIDSGTSRDFPTLQSDLEGVGVKVSDIDMVINTHEHFDHIGGNRFLQNHAIIAAHRYAAVKIVYGDDEVTMCRANEQDVAGYRIHVWLGNTDVIDAGSWFLKVLHTPGHTSGCICVYEPRKRILFSGDALFASGTLSTIFNSGSLAEYLNSLRRLSTMKIDLLLPGHGRISDNVEEDISKTVEAAVTKFPEAERLAVMLGLKESRSIIPYS</sequence>
<evidence type="ECO:0000313" key="3">
    <source>
        <dbReference type="Proteomes" id="UP000008136"/>
    </source>
</evidence>
<dbReference type="GeneID" id="10393799"/>
<dbReference type="OrthoDB" id="197151at2157"/>
<name>F2KR84_ARCVS</name>
<dbReference type="InterPro" id="IPR001279">
    <property type="entry name" value="Metallo-B-lactamas"/>
</dbReference>
<organism evidence="2 3">
    <name type="scientific">Archaeoglobus veneficus (strain DSM 11195 / SNP6)</name>
    <dbReference type="NCBI Taxonomy" id="693661"/>
    <lineage>
        <taxon>Archaea</taxon>
        <taxon>Methanobacteriati</taxon>
        <taxon>Methanobacteriota</taxon>
        <taxon>Archaeoglobi</taxon>
        <taxon>Archaeoglobales</taxon>
        <taxon>Archaeoglobaceae</taxon>
        <taxon>Archaeoglobus</taxon>
    </lineage>
</organism>
<proteinExistence type="predicted"/>
<keyword evidence="3" id="KW-1185">Reference proteome</keyword>
<dbReference type="CDD" id="cd06262">
    <property type="entry name" value="metallo-hydrolase-like_MBL-fold"/>
    <property type="match status" value="1"/>
</dbReference>